<keyword evidence="3" id="KW-1185">Reference proteome</keyword>
<evidence type="ECO:0000313" key="3">
    <source>
        <dbReference type="Proteomes" id="UP000235672"/>
    </source>
</evidence>
<sequence>MAVSQSASSSSIEELPEEIRSTILSSLPDLHSLAQAALSCRALNSAYKRYESRVIKVLLINYVGPEVLPEADIVLRCCPPYPNSHVAESTPLSIKQANDIIDFNENFLRALERPQLRSMKWTMHEALAMSNLHSVVREFTDRFIRNCSLSSYVQLEKSLHSQAPTPKERSRIMRALYRFELFCRLSSGLDDRIFDCLPAFPSAFTPLEHAQLGCIHDFLAGEVIPAFNDVAKHDIVWAKYRVDFGCDMESPYVQQLLSLGLAELHKIATAQSYADRENILCNGERPSGLRYSFLLMTLRDMNCISNDDDDTSEDEQESPPRSTPFYDDGDNGPQEIMNLHQEQTSIAIYEEMMWPFREWGYVMWDSARLHGLGVFESPLKIAEHHQENPAAVPISEMQKSWDARIDIYRRGGRGWWDENDDSHISWLCKKSTLKSFLSLAQVPASLKEAKRILLRPPWGQ</sequence>
<dbReference type="STRING" id="1745343.A0A2J6Q389"/>
<gene>
    <name evidence="2" type="ORF">NA56DRAFT_749669</name>
</gene>
<name>A0A2J6Q389_9HELO</name>
<evidence type="ECO:0000256" key="1">
    <source>
        <dbReference type="SAM" id="MobiDB-lite"/>
    </source>
</evidence>
<protein>
    <recommendedName>
        <fullName evidence="4">F-box domain-containing protein</fullName>
    </recommendedName>
</protein>
<evidence type="ECO:0008006" key="4">
    <source>
        <dbReference type="Google" id="ProtNLM"/>
    </source>
</evidence>
<dbReference type="OrthoDB" id="5427059at2759"/>
<dbReference type="EMBL" id="KZ613484">
    <property type="protein sequence ID" value="PMD20731.1"/>
    <property type="molecule type" value="Genomic_DNA"/>
</dbReference>
<reference evidence="2 3" key="1">
    <citation type="submission" date="2016-05" db="EMBL/GenBank/DDBJ databases">
        <title>A degradative enzymes factory behind the ericoid mycorrhizal symbiosis.</title>
        <authorList>
            <consortium name="DOE Joint Genome Institute"/>
            <person name="Martino E."/>
            <person name="Morin E."/>
            <person name="Grelet G."/>
            <person name="Kuo A."/>
            <person name="Kohler A."/>
            <person name="Daghino S."/>
            <person name="Barry K."/>
            <person name="Choi C."/>
            <person name="Cichocki N."/>
            <person name="Clum A."/>
            <person name="Copeland A."/>
            <person name="Hainaut M."/>
            <person name="Haridas S."/>
            <person name="Labutti K."/>
            <person name="Lindquist E."/>
            <person name="Lipzen A."/>
            <person name="Khouja H.-R."/>
            <person name="Murat C."/>
            <person name="Ohm R."/>
            <person name="Olson A."/>
            <person name="Spatafora J."/>
            <person name="Veneault-Fourrey C."/>
            <person name="Henrissat B."/>
            <person name="Grigoriev I."/>
            <person name="Martin F."/>
            <person name="Perotto S."/>
        </authorList>
    </citation>
    <scope>NUCLEOTIDE SEQUENCE [LARGE SCALE GENOMIC DNA]</scope>
    <source>
        <strain evidence="2 3">UAMH 7357</strain>
    </source>
</reference>
<proteinExistence type="predicted"/>
<dbReference type="Proteomes" id="UP000235672">
    <property type="component" value="Unassembled WGS sequence"/>
</dbReference>
<dbReference type="AlphaFoldDB" id="A0A2J6Q389"/>
<dbReference type="InterPro" id="IPR036047">
    <property type="entry name" value="F-box-like_dom_sf"/>
</dbReference>
<feature type="region of interest" description="Disordered" evidence="1">
    <location>
        <begin position="305"/>
        <end position="333"/>
    </location>
</feature>
<accession>A0A2J6Q389</accession>
<organism evidence="2 3">
    <name type="scientific">Hyaloscypha hepaticicola</name>
    <dbReference type="NCBI Taxonomy" id="2082293"/>
    <lineage>
        <taxon>Eukaryota</taxon>
        <taxon>Fungi</taxon>
        <taxon>Dikarya</taxon>
        <taxon>Ascomycota</taxon>
        <taxon>Pezizomycotina</taxon>
        <taxon>Leotiomycetes</taxon>
        <taxon>Helotiales</taxon>
        <taxon>Hyaloscyphaceae</taxon>
        <taxon>Hyaloscypha</taxon>
    </lineage>
</organism>
<evidence type="ECO:0000313" key="2">
    <source>
        <dbReference type="EMBL" id="PMD20731.1"/>
    </source>
</evidence>
<dbReference type="SUPFAM" id="SSF81383">
    <property type="entry name" value="F-box domain"/>
    <property type="match status" value="1"/>
</dbReference>
<feature type="compositionally biased region" description="Acidic residues" evidence="1">
    <location>
        <begin position="306"/>
        <end position="317"/>
    </location>
</feature>